<gene>
    <name evidence="1" type="ORF">ENT60_02630</name>
</gene>
<reference evidence="1" key="1">
    <citation type="journal article" date="2020" name="mSystems">
        <title>Genome- and Community-Level Interaction Insights into Carbon Utilization and Element Cycling Functions of Hydrothermarchaeota in Hydrothermal Sediment.</title>
        <authorList>
            <person name="Zhou Z."/>
            <person name="Liu Y."/>
            <person name="Xu W."/>
            <person name="Pan J."/>
            <person name="Luo Z.H."/>
            <person name="Li M."/>
        </authorList>
    </citation>
    <scope>NUCLEOTIDE SEQUENCE [LARGE SCALE GENOMIC DNA]</scope>
    <source>
        <strain evidence="1">SpSt-594</strain>
    </source>
</reference>
<dbReference type="AlphaFoldDB" id="A0A7C4S2W3"/>
<protein>
    <recommendedName>
        <fullName evidence="2">Organic solvent tolerance-like N-terminal domain-containing protein</fullName>
    </recommendedName>
</protein>
<evidence type="ECO:0008006" key="2">
    <source>
        <dbReference type="Google" id="ProtNLM"/>
    </source>
</evidence>
<sequence>MIVLIFFLLNFQLKAPTTEFVERGGKRITLFPLGIEIYEEEIKIFANYAEFDPATRILFLRDSVKILRDKDTLYTNLAIYDLKTRKWEMPQNFFLVSSSKNRKKLIILGENSQYDLEKEILLLEEGEIKLKEKVRLLGKKIEIDNKNNFLYSYLATKIMNYGEQEKIINSLNCDTLFYDFKKDTGWAKGNVNYVDSFGEVKGEHASFVLEEEAVKEVTFIGKVFLSFCKENNKIELECKKIKFDFTNNDLKVAYGEEIVLGKTYFKKQ</sequence>
<organism evidence="1">
    <name type="scientific">candidate division WOR-3 bacterium</name>
    <dbReference type="NCBI Taxonomy" id="2052148"/>
    <lineage>
        <taxon>Bacteria</taxon>
        <taxon>Bacteria division WOR-3</taxon>
    </lineage>
</organism>
<evidence type="ECO:0000313" key="1">
    <source>
        <dbReference type="EMBL" id="HGU47443.1"/>
    </source>
</evidence>
<comment type="caution">
    <text evidence="1">The sequence shown here is derived from an EMBL/GenBank/DDBJ whole genome shotgun (WGS) entry which is preliminary data.</text>
</comment>
<accession>A0A7C4S2W3</accession>
<dbReference type="EMBL" id="DSZH01000119">
    <property type="protein sequence ID" value="HGU47443.1"/>
    <property type="molecule type" value="Genomic_DNA"/>
</dbReference>
<name>A0A7C4S2W3_UNCW3</name>
<proteinExistence type="predicted"/>